<dbReference type="EMBL" id="JABXBU010002072">
    <property type="protein sequence ID" value="KAF8777741.1"/>
    <property type="molecule type" value="Genomic_DNA"/>
</dbReference>
<dbReference type="Gene3D" id="1.25.40.420">
    <property type="match status" value="1"/>
</dbReference>
<evidence type="ECO:0000313" key="2">
    <source>
        <dbReference type="Proteomes" id="UP000807504"/>
    </source>
</evidence>
<dbReference type="Proteomes" id="UP000807504">
    <property type="component" value="Unassembled WGS sequence"/>
</dbReference>
<dbReference type="PANTHER" id="PTHR47274">
    <property type="entry name" value="BTB/POZ DOMAIN CONTAINING PROTEIN, EXPRESSED-RELATED"/>
    <property type="match status" value="1"/>
</dbReference>
<protein>
    <submittedName>
        <fullName evidence="1">Uncharacterized protein</fullName>
    </submittedName>
</protein>
<organism evidence="1 2">
    <name type="scientific">Argiope bruennichi</name>
    <name type="common">Wasp spider</name>
    <name type="synonym">Aranea bruennichi</name>
    <dbReference type="NCBI Taxonomy" id="94029"/>
    <lineage>
        <taxon>Eukaryota</taxon>
        <taxon>Metazoa</taxon>
        <taxon>Ecdysozoa</taxon>
        <taxon>Arthropoda</taxon>
        <taxon>Chelicerata</taxon>
        <taxon>Arachnida</taxon>
        <taxon>Araneae</taxon>
        <taxon>Araneomorphae</taxon>
        <taxon>Entelegynae</taxon>
        <taxon>Araneoidea</taxon>
        <taxon>Araneidae</taxon>
        <taxon>Argiope</taxon>
    </lineage>
</organism>
<keyword evidence="2" id="KW-1185">Reference proteome</keyword>
<dbReference type="Gene3D" id="3.30.710.10">
    <property type="entry name" value="Potassium Channel Kv1.1, Chain A"/>
    <property type="match status" value="1"/>
</dbReference>
<dbReference type="InterPro" id="IPR011333">
    <property type="entry name" value="SKP1/BTB/POZ_sf"/>
</dbReference>
<name>A0A8T0EQU8_ARGBR</name>
<reference evidence="1" key="1">
    <citation type="journal article" date="2020" name="bioRxiv">
        <title>Chromosome-level reference genome of the European wasp spider Argiope bruennichi: a resource for studies on range expansion and evolutionary adaptation.</title>
        <authorList>
            <person name="Sheffer M.M."/>
            <person name="Hoppe A."/>
            <person name="Krehenwinkel H."/>
            <person name="Uhl G."/>
            <person name="Kuss A.W."/>
            <person name="Jensen L."/>
            <person name="Jensen C."/>
            <person name="Gillespie R.G."/>
            <person name="Hoff K.J."/>
            <person name="Prost S."/>
        </authorList>
    </citation>
    <scope>NUCLEOTIDE SEQUENCE</scope>
</reference>
<reference evidence="1" key="2">
    <citation type="submission" date="2020-06" db="EMBL/GenBank/DDBJ databases">
        <authorList>
            <person name="Sheffer M."/>
        </authorList>
    </citation>
    <scope>NUCLEOTIDE SEQUENCE</scope>
</reference>
<gene>
    <name evidence="1" type="ORF">HNY73_014556</name>
</gene>
<evidence type="ECO:0000313" key="1">
    <source>
        <dbReference type="EMBL" id="KAF8777741.1"/>
    </source>
</evidence>
<proteinExistence type="predicted"/>
<sequence>MLLIQLSGHIWLYPRGEDDGEYISYYLYRDQGGPDEVHLIAGCTLRLVDKNISDRINIVSQATVIATYSIPGIEVLETDSNLSPEITKDIEVKSLLEEQPLLNIKVSYLKKCLVVNIYPKNCKKIRYAVLKISIFQPWSNESPIQRVRTWIGEIKTSIWKYYIPQSESITPGDQKSFLIGYDFAFSTGDSVTRKKIASFYIPEWKAVNLNDTKSSSLTALEALQDIYRSHSYTDLDMITSTGSLSVHKAFVCARSSGLMALIPKDTRKFPFQRTKDWVSEKFFLFLYTDTLENVPCYDICYFHLLSDALKVELLKAKCASYLKSKLDIDNAAFVLNSAENCNDLPLKNFVINYIITHGEDVFSTSEWRKFSELKPEWSMKLMLLKYKRPRVHL</sequence>
<accession>A0A8T0EQU8</accession>
<comment type="caution">
    <text evidence="1">The sequence shown here is derived from an EMBL/GenBank/DDBJ whole genome shotgun (WGS) entry which is preliminary data.</text>
</comment>
<dbReference type="SUPFAM" id="SSF54695">
    <property type="entry name" value="POZ domain"/>
    <property type="match status" value="1"/>
</dbReference>
<dbReference type="AlphaFoldDB" id="A0A8T0EQU8"/>
<dbReference type="InterPro" id="IPR044784">
    <property type="entry name" value="At1g01640-like"/>
</dbReference>
<dbReference type="PANTHER" id="PTHR47274:SF1">
    <property type="entry name" value="BTB_POZ DOMAIN CONTAINING PROTEIN, EXPRESSED"/>
    <property type="match status" value="1"/>
</dbReference>
<dbReference type="CDD" id="cd14733">
    <property type="entry name" value="BACK"/>
    <property type="match status" value="1"/>
</dbReference>